<reference evidence="3" key="1">
    <citation type="journal article" date="2023" name="Mol. Phylogenet. Evol.">
        <title>Genome-scale phylogeny and comparative genomics of the fungal order Sordariales.</title>
        <authorList>
            <person name="Hensen N."/>
            <person name="Bonometti L."/>
            <person name="Westerberg I."/>
            <person name="Brannstrom I.O."/>
            <person name="Guillou S."/>
            <person name="Cros-Aarteil S."/>
            <person name="Calhoun S."/>
            <person name="Haridas S."/>
            <person name="Kuo A."/>
            <person name="Mondo S."/>
            <person name="Pangilinan J."/>
            <person name="Riley R."/>
            <person name="LaButti K."/>
            <person name="Andreopoulos B."/>
            <person name="Lipzen A."/>
            <person name="Chen C."/>
            <person name="Yan M."/>
            <person name="Daum C."/>
            <person name="Ng V."/>
            <person name="Clum A."/>
            <person name="Steindorff A."/>
            <person name="Ohm R.A."/>
            <person name="Martin F."/>
            <person name="Silar P."/>
            <person name="Natvig D.O."/>
            <person name="Lalanne C."/>
            <person name="Gautier V."/>
            <person name="Ament-Velasquez S.L."/>
            <person name="Kruys A."/>
            <person name="Hutchinson M.I."/>
            <person name="Powell A.J."/>
            <person name="Barry K."/>
            <person name="Miller A.N."/>
            <person name="Grigoriev I.V."/>
            <person name="Debuchy R."/>
            <person name="Gladieux P."/>
            <person name="Hiltunen Thoren M."/>
            <person name="Johannesson H."/>
        </authorList>
    </citation>
    <scope>NUCLEOTIDE SEQUENCE</scope>
    <source>
        <strain evidence="3">CBS 103.79</strain>
    </source>
</reference>
<keyword evidence="1" id="KW-0732">Signal</keyword>
<comment type="caution">
    <text evidence="3">The sequence shown here is derived from an EMBL/GenBank/DDBJ whole genome shotgun (WGS) entry which is preliminary data.</text>
</comment>
<proteinExistence type="predicted"/>
<evidence type="ECO:0000259" key="2">
    <source>
        <dbReference type="Pfam" id="PF12708"/>
    </source>
</evidence>
<name>A0AAN6MPX1_9PEZI</name>
<dbReference type="GO" id="GO:0004650">
    <property type="term" value="F:polygalacturonase activity"/>
    <property type="evidence" value="ECO:0007669"/>
    <property type="project" value="InterPro"/>
</dbReference>
<dbReference type="PANTHER" id="PTHR33928:SF2">
    <property type="entry name" value="PECTATE LYASE SUPERFAMILY PROTEIN DOMAIN-CONTAINING PROTEIN-RELATED"/>
    <property type="match status" value="1"/>
</dbReference>
<dbReference type="InterPro" id="IPR012334">
    <property type="entry name" value="Pectin_lyas_fold"/>
</dbReference>
<feature type="domain" description="Rhamnogalacturonase A/B/Epimerase-like pectate lyase" evidence="2">
    <location>
        <begin position="75"/>
        <end position="276"/>
    </location>
</feature>
<reference evidence="3" key="2">
    <citation type="submission" date="2023-05" db="EMBL/GenBank/DDBJ databases">
        <authorList>
            <consortium name="Lawrence Berkeley National Laboratory"/>
            <person name="Steindorff A."/>
            <person name="Hensen N."/>
            <person name="Bonometti L."/>
            <person name="Westerberg I."/>
            <person name="Brannstrom I.O."/>
            <person name="Guillou S."/>
            <person name="Cros-Aarteil S."/>
            <person name="Calhoun S."/>
            <person name="Haridas S."/>
            <person name="Kuo A."/>
            <person name="Mondo S."/>
            <person name="Pangilinan J."/>
            <person name="Riley R."/>
            <person name="Labutti K."/>
            <person name="Andreopoulos B."/>
            <person name="Lipzen A."/>
            <person name="Chen C."/>
            <person name="Yanf M."/>
            <person name="Daum C."/>
            <person name="Ng V."/>
            <person name="Clum A."/>
            <person name="Ohm R."/>
            <person name="Martin F."/>
            <person name="Silar P."/>
            <person name="Natvig D."/>
            <person name="Lalanne C."/>
            <person name="Gautier V."/>
            <person name="Ament-Velasquez S.L."/>
            <person name="Kruys A."/>
            <person name="Hutchinson M.I."/>
            <person name="Powell A.J."/>
            <person name="Barry K."/>
            <person name="Miller A.N."/>
            <person name="Grigoriev I.V."/>
            <person name="Debuchy R."/>
            <person name="Gladieux P."/>
            <person name="Thoren M.H."/>
            <person name="Johannesson H."/>
        </authorList>
    </citation>
    <scope>NUCLEOTIDE SEQUENCE</scope>
    <source>
        <strain evidence="3">CBS 103.79</strain>
    </source>
</reference>
<evidence type="ECO:0000256" key="1">
    <source>
        <dbReference type="SAM" id="SignalP"/>
    </source>
</evidence>
<dbReference type="InterPro" id="IPR039279">
    <property type="entry name" value="QRT3-like"/>
</dbReference>
<keyword evidence="3" id="KW-0378">Hydrolase</keyword>
<dbReference type="InterPro" id="IPR024535">
    <property type="entry name" value="RHGA/B-epi-like_pectate_lyase"/>
</dbReference>
<organism evidence="3 4">
    <name type="scientific">Staphylotrichum tortipilum</name>
    <dbReference type="NCBI Taxonomy" id="2831512"/>
    <lineage>
        <taxon>Eukaryota</taxon>
        <taxon>Fungi</taxon>
        <taxon>Dikarya</taxon>
        <taxon>Ascomycota</taxon>
        <taxon>Pezizomycotina</taxon>
        <taxon>Sordariomycetes</taxon>
        <taxon>Sordariomycetidae</taxon>
        <taxon>Sordariales</taxon>
        <taxon>Chaetomiaceae</taxon>
        <taxon>Staphylotrichum</taxon>
    </lineage>
</organism>
<dbReference type="AlphaFoldDB" id="A0AAN6MPX1"/>
<dbReference type="CDD" id="cd23668">
    <property type="entry name" value="GH55_beta13glucanase-like"/>
    <property type="match status" value="1"/>
</dbReference>
<dbReference type="Gene3D" id="2.160.20.10">
    <property type="entry name" value="Single-stranded right-handed beta-helix, Pectin lyase-like"/>
    <property type="match status" value="2"/>
</dbReference>
<feature type="chain" id="PRO_5042937231" evidence="1">
    <location>
        <begin position="20"/>
        <end position="765"/>
    </location>
</feature>
<feature type="signal peptide" evidence="1">
    <location>
        <begin position="1"/>
        <end position="19"/>
    </location>
</feature>
<sequence>MRSLSYLTSVAACLAGVVASPTPGLEKSPVVSPRQASSFWYSNIDHTTGNVRGYAPDLDGDYVYQVYKAVAPGDGAGIQAAINAGTNGAQRHGQWFASQPRVVYIPPGEYLISKTIQMNTDTILMGDATNPPVLKAASGFNGDTLLNGQDPATDISGELSFTVALKNIVLDTTNIAGGLSFVALYWGVAQGSHLQNVKIHMPYSVNGAGHSGIKLGRGSTLAVSDVRIEGGQNGIWYNGHQQALFKSITFFQNTVGMLIDGGSTISLINPTFNTVGTCILNTGGAPFIALIDATSTNSGVTLKTTSWPSYIIENLTRDTLHADVAQGPGTFTLPASLHIPQFTYGNTVAHNPIYAPITTTLSRPAALAPNGRYPAIPAPNYATTPVSGFLNVKDPAQNGGRTVHGDNSLDESAALNAILQLAAQQNKIAYFPFGKYRVDSTLLIPKGSRVVGEAWATIVGFGAYFKDAANPKPVVQIGLPGDVGVAQVQDMRFTVGDILPGAVILRVDLAGANPGDVGIWNCLVTVGGTRGAWPLTDGCRDAKNECKAAFLGIHLAPTSSAYVENVWNWVADHVAEDFNGGSNIAAGRGVLVEATRGTWLHALGSEHWWLYQLNFRKAENVMVSLLQSETNYDQGDNNQMLVPAPWAVDEAGWGDPTFAGCATGDKRCRMGYANYFNGGREIHTYASASWAFFSGPGYQGCAGTYQCQKHMHFVKETPVGLQAFGLCSKDATAVLRLADGTEVITSQGFTGSWPGGGGDVGRYTP</sequence>
<gene>
    <name evidence="3" type="ORF">C8A05DRAFT_31288</name>
</gene>
<dbReference type="Proteomes" id="UP001303889">
    <property type="component" value="Unassembled WGS sequence"/>
</dbReference>
<dbReference type="FunFam" id="2.160.20.10:FF:000049">
    <property type="entry name" value="Putative exo-beta-1,3-glucanase"/>
    <property type="match status" value="1"/>
</dbReference>
<protein>
    <submittedName>
        <fullName evidence="3">Glycoside hydrolase</fullName>
    </submittedName>
</protein>
<dbReference type="EMBL" id="MU855378">
    <property type="protein sequence ID" value="KAK3904930.1"/>
    <property type="molecule type" value="Genomic_DNA"/>
</dbReference>
<dbReference type="InterPro" id="IPR011050">
    <property type="entry name" value="Pectin_lyase_fold/virulence"/>
</dbReference>
<dbReference type="PANTHER" id="PTHR33928">
    <property type="entry name" value="POLYGALACTURONASE QRT3"/>
    <property type="match status" value="1"/>
</dbReference>
<keyword evidence="4" id="KW-1185">Reference proteome</keyword>
<dbReference type="Pfam" id="PF12708">
    <property type="entry name" value="Pect-lyase_RHGA_epim"/>
    <property type="match status" value="2"/>
</dbReference>
<evidence type="ECO:0000313" key="4">
    <source>
        <dbReference type="Proteomes" id="UP001303889"/>
    </source>
</evidence>
<dbReference type="SUPFAM" id="SSF51126">
    <property type="entry name" value="Pectin lyase-like"/>
    <property type="match status" value="2"/>
</dbReference>
<feature type="domain" description="Rhamnogalacturonase A/B/Epimerase-like pectate lyase" evidence="2">
    <location>
        <begin position="403"/>
        <end position="456"/>
    </location>
</feature>
<evidence type="ECO:0000313" key="3">
    <source>
        <dbReference type="EMBL" id="KAK3904930.1"/>
    </source>
</evidence>
<accession>A0AAN6MPX1</accession>